<organism evidence="1 2">
    <name type="scientific">Legionella longbeachae serogroup 1 (strain NSW150)</name>
    <dbReference type="NCBI Taxonomy" id="661367"/>
    <lineage>
        <taxon>Bacteria</taxon>
        <taxon>Pseudomonadati</taxon>
        <taxon>Pseudomonadota</taxon>
        <taxon>Gammaproteobacteria</taxon>
        <taxon>Legionellales</taxon>
        <taxon>Legionellaceae</taxon>
        <taxon>Legionella</taxon>
    </lineage>
</organism>
<dbReference type="AlphaFoldDB" id="D3HRG3"/>
<evidence type="ECO:0000313" key="2">
    <source>
        <dbReference type="Proteomes" id="UP000001060"/>
    </source>
</evidence>
<evidence type="ECO:0000313" key="1">
    <source>
        <dbReference type="EMBL" id="CBJ11491.1"/>
    </source>
</evidence>
<dbReference type="KEGG" id="llo:LLO_1134"/>
<gene>
    <name evidence="1" type="ordered locus">LLO_1134</name>
</gene>
<name>D3HRG3_LEGLN</name>
<dbReference type="HOGENOM" id="CLU_1803751_0_0_6"/>
<proteinExistence type="predicted"/>
<protein>
    <submittedName>
        <fullName evidence="1">Uncharacterized protein</fullName>
    </submittedName>
</protein>
<sequence length="143" mass="16838">MSIKLLNEIFDDLIKEQDKIHNELKNIWTKWLYPNNMTLNNLQKRKEIMNYLPEMLIQIMKNARQNNLSGDEGAKIVILTFQEQIKKYRDSEDIKQFIVHDGVIGSFIDRILNIIKNFLSISSSSCVLLDKVKEQSHNEFVLI</sequence>
<dbReference type="GeneID" id="40925361"/>
<dbReference type="RefSeq" id="WP_012978993.1">
    <property type="nucleotide sequence ID" value="NC_013861.1"/>
</dbReference>
<keyword evidence="2" id="KW-1185">Reference proteome</keyword>
<dbReference type="Proteomes" id="UP000001060">
    <property type="component" value="Chromosome"/>
</dbReference>
<reference evidence="1 2" key="1">
    <citation type="journal article" date="2010" name="PLoS Genet.">
        <title>Analysis of the Legionella longbeachae genome and transcriptome uncovers unique strategies to cause Legionnaires' disease.</title>
        <authorList>
            <person name="Cazalet C."/>
            <person name="Gomez-Valero L."/>
            <person name="Rusniok C."/>
            <person name="Lomma M."/>
            <person name="Dervins-Ravault D."/>
            <person name="Newton H."/>
            <person name="Sansom F."/>
            <person name="Jarraud S."/>
            <person name="Zidane N."/>
            <person name="Ma L."/>
            <person name="Bouchier C."/>
            <person name="Etienne J."/>
            <person name="Hartland E."/>
            <person name="Buchrieser C."/>
        </authorList>
    </citation>
    <scope>NUCLEOTIDE SEQUENCE [LARGE SCALE GENOMIC DNA]</scope>
    <source>
        <strain evidence="1 2">NSW150</strain>
    </source>
</reference>
<accession>D3HRG3</accession>
<dbReference type="EMBL" id="FN650140">
    <property type="protein sequence ID" value="CBJ11491.1"/>
    <property type="molecule type" value="Genomic_DNA"/>
</dbReference>
<dbReference type="eggNOG" id="ENOG5031A1I">
    <property type="taxonomic scope" value="Bacteria"/>
</dbReference>
<dbReference type="OrthoDB" id="5649507at2"/>